<evidence type="ECO:0000313" key="2">
    <source>
        <dbReference type="EMBL" id="SEO30224.1"/>
    </source>
</evidence>
<evidence type="ECO:0000313" key="3">
    <source>
        <dbReference type="Proteomes" id="UP000198893"/>
    </source>
</evidence>
<organism evidence="2 3">
    <name type="scientific">Salinihabitans flavidus</name>
    <dbReference type="NCBI Taxonomy" id="569882"/>
    <lineage>
        <taxon>Bacteria</taxon>
        <taxon>Pseudomonadati</taxon>
        <taxon>Pseudomonadota</taxon>
        <taxon>Alphaproteobacteria</taxon>
        <taxon>Rhodobacterales</taxon>
        <taxon>Roseobacteraceae</taxon>
        <taxon>Salinihabitans</taxon>
    </lineage>
</organism>
<dbReference type="OrthoDB" id="581894at2"/>
<dbReference type="STRING" id="569882.SAMN04490248_103238"/>
<proteinExistence type="predicted"/>
<dbReference type="InterPro" id="IPR019613">
    <property type="entry name" value="DUF4198"/>
</dbReference>
<keyword evidence="1" id="KW-0732">Signal</keyword>
<dbReference type="EMBL" id="FODS01000003">
    <property type="protein sequence ID" value="SEO30224.1"/>
    <property type="molecule type" value="Genomic_DNA"/>
</dbReference>
<sequence>MIRPTLFALAFSAALVIAAQGRSHEFWIDPAQYQVETGQQITARLRNGEGFSGAALAWLDHRIARFDWYSGDDPRPVAGRLGDNPAVRLTPDTPGLLRLVHETTLSKVTYRDWETPLAFARHKDLGDLRARHAARGLDDPPFTEGYRRFVKALIGVGDSRGQDGPTGMETEFVALANPYTDTLNGELPVRLLYRDAPRANAQVEVFECAPDGTIRIFTVRTDDDGIARVPVRPGHVYLLDAVILRAPAPELADETGIVWETLWAALTFAVPG</sequence>
<feature type="chain" id="PRO_5011457545" description="GH25 family protein" evidence="1">
    <location>
        <begin position="19"/>
        <end position="272"/>
    </location>
</feature>
<accession>A0A1H8NKT0</accession>
<name>A0A1H8NKT0_9RHOB</name>
<reference evidence="2 3" key="1">
    <citation type="submission" date="2016-10" db="EMBL/GenBank/DDBJ databases">
        <authorList>
            <person name="de Groot N.N."/>
        </authorList>
    </citation>
    <scope>NUCLEOTIDE SEQUENCE [LARGE SCALE GENOMIC DNA]</scope>
    <source>
        <strain evidence="2 3">DSM 27842</strain>
    </source>
</reference>
<evidence type="ECO:0000256" key="1">
    <source>
        <dbReference type="SAM" id="SignalP"/>
    </source>
</evidence>
<evidence type="ECO:0008006" key="4">
    <source>
        <dbReference type="Google" id="ProtNLM"/>
    </source>
</evidence>
<dbReference type="RefSeq" id="WP_093115862.1">
    <property type="nucleotide sequence ID" value="NZ_FODS01000003.1"/>
</dbReference>
<feature type="signal peptide" evidence="1">
    <location>
        <begin position="1"/>
        <end position="18"/>
    </location>
</feature>
<keyword evidence="3" id="KW-1185">Reference proteome</keyword>
<dbReference type="Pfam" id="PF10670">
    <property type="entry name" value="DUF4198"/>
    <property type="match status" value="1"/>
</dbReference>
<gene>
    <name evidence="2" type="ORF">SAMN04490248_103238</name>
</gene>
<dbReference type="AlphaFoldDB" id="A0A1H8NKT0"/>
<dbReference type="Proteomes" id="UP000198893">
    <property type="component" value="Unassembled WGS sequence"/>
</dbReference>
<protein>
    <recommendedName>
        <fullName evidence="4">GH25 family protein</fullName>
    </recommendedName>
</protein>